<comment type="subcellular location">
    <subcellularLocation>
        <location evidence="2">Cytoplasm</location>
    </subcellularLocation>
</comment>
<dbReference type="GO" id="GO:0031591">
    <property type="term" value="P:wybutosine biosynthetic process"/>
    <property type="evidence" value="ECO:0007669"/>
    <property type="project" value="InterPro"/>
</dbReference>
<comment type="pathway">
    <text evidence="2">tRNA modification; wybutosine-tRNA(Phe) biosynthesis.</text>
</comment>
<comment type="catalytic activity">
    <reaction evidence="1">
        <text>4-demethylwyosine(37) in tRNA(Phe) + S-adenosyl-L-methionine = 4-demethyl-7-[(3S)-3-amino-3-carboxypropyl]wyosine(37) in tRNA(Phe) + S-methyl-5'-thioadenosine + H(+)</text>
        <dbReference type="Rhea" id="RHEA:36355"/>
        <dbReference type="Rhea" id="RHEA-COMP:10164"/>
        <dbReference type="Rhea" id="RHEA-COMP:10378"/>
        <dbReference type="ChEBI" id="CHEBI:15378"/>
        <dbReference type="ChEBI" id="CHEBI:17509"/>
        <dbReference type="ChEBI" id="CHEBI:59789"/>
        <dbReference type="ChEBI" id="CHEBI:64315"/>
        <dbReference type="ChEBI" id="CHEBI:73550"/>
        <dbReference type="EC" id="2.5.1.114"/>
    </reaction>
</comment>
<evidence type="ECO:0000256" key="1">
    <source>
        <dbReference type="ARBA" id="ARBA00049400"/>
    </source>
</evidence>
<organism evidence="5 6">
    <name type="scientific">Aspergillus homomorphus (strain CBS 101889)</name>
    <dbReference type="NCBI Taxonomy" id="1450537"/>
    <lineage>
        <taxon>Eukaryota</taxon>
        <taxon>Fungi</taxon>
        <taxon>Dikarya</taxon>
        <taxon>Ascomycota</taxon>
        <taxon>Pezizomycotina</taxon>
        <taxon>Eurotiomycetes</taxon>
        <taxon>Eurotiomycetidae</taxon>
        <taxon>Eurotiales</taxon>
        <taxon>Aspergillaceae</taxon>
        <taxon>Aspergillus</taxon>
        <taxon>Aspergillus subgen. Circumdati</taxon>
    </lineage>
</organism>
<name>A0A395I1R2_ASPHC</name>
<dbReference type="InterPro" id="IPR026274">
    <property type="entry name" value="tRNA_wybutosine_synth_prot_2"/>
</dbReference>
<gene>
    <name evidence="5" type="ORF">BO97DRAFT_17052</name>
</gene>
<evidence type="ECO:0000256" key="2">
    <source>
        <dbReference type="PIRNR" id="PIRNR038972"/>
    </source>
</evidence>
<evidence type="ECO:0000256" key="3">
    <source>
        <dbReference type="SAM" id="MobiDB-lite"/>
    </source>
</evidence>
<keyword evidence="2" id="KW-0949">S-adenosyl-L-methionine</keyword>
<dbReference type="PROSITE" id="PS51684">
    <property type="entry name" value="SAM_MT_TRM5_TYW2"/>
    <property type="match status" value="1"/>
</dbReference>
<dbReference type="EMBL" id="KZ824276">
    <property type="protein sequence ID" value="RAL14010.1"/>
    <property type="molecule type" value="Genomic_DNA"/>
</dbReference>
<feature type="region of interest" description="Disordered" evidence="3">
    <location>
        <begin position="172"/>
        <end position="192"/>
    </location>
</feature>
<dbReference type="GO" id="GO:0030488">
    <property type="term" value="P:tRNA methylation"/>
    <property type="evidence" value="ECO:0007669"/>
    <property type="project" value="TreeGrafter"/>
</dbReference>
<dbReference type="PANTHER" id="PTHR23245">
    <property type="entry name" value="TRNA METHYLTRANSFERASE"/>
    <property type="match status" value="1"/>
</dbReference>
<dbReference type="Gene3D" id="3.40.50.150">
    <property type="entry name" value="Vaccinia Virus protein VP39"/>
    <property type="match status" value="1"/>
</dbReference>
<dbReference type="InterPro" id="IPR030382">
    <property type="entry name" value="MeTrfase_TRM5/TYW2"/>
</dbReference>
<dbReference type="GeneID" id="37194588"/>
<dbReference type="CDD" id="cd02440">
    <property type="entry name" value="AdoMet_MTases"/>
    <property type="match status" value="1"/>
</dbReference>
<feature type="domain" description="SAM-dependent methyltransferase TRM5/TYW2-type" evidence="4">
    <location>
        <begin position="210"/>
        <end position="462"/>
    </location>
</feature>
<feature type="region of interest" description="Disordered" evidence="3">
    <location>
        <begin position="1"/>
        <end position="56"/>
    </location>
</feature>
<protein>
    <recommendedName>
        <fullName evidence="2">tRNA wybutosine-synthesizing protein 2</fullName>
        <shortName evidence="2">tRNA-yW-synthesizing protein 2</shortName>
    </recommendedName>
    <alternativeName>
        <fullName evidence="2">tRNA(Phe) (4-demethylwyosine(37)-C(7)) aminocarboxypropyltransferase</fullName>
    </alternativeName>
</protein>
<keyword evidence="2" id="KW-0819">tRNA processing</keyword>
<reference evidence="5 6" key="1">
    <citation type="submission" date="2018-02" db="EMBL/GenBank/DDBJ databases">
        <title>The genomes of Aspergillus section Nigri reveals drivers in fungal speciation.</title>
        <authorList>
            <consortium name="DOE Joint Genome Institute"/>
            <person name="Vesth T.C."/>
            <person name="Nybo J."/>
            <person name="Theobald S."/>
            <person name="Brandl J."/>
            <person name="Frisvad J.C."/>
            <person name="Nielsen K.F."/>
            <person name="Lyhne E.K."/>
            <person name="Kogle M.E."/>
            <person name="Kuo A."/>
            <person name="Riley R."/>
            <person name="Clum A."/>
            <person name="Nolan M."/>
            <person name="Lipzen A."/>
            <person name="Salamov A."/>
            <person name="Henrissat B."/>
            <person name="Wiebenga A."/>
            <person name="De vries R.P."/>
            <person name="Grigoriev I.V."/>
            <person name="Mortensen U.H."/>
            <person name="Andersen M.R."/>
            <person name="Baker S.E."/>
        </authorList>
    </citation>
    <scope>NUCLEOTIDE SEQUENCE [LARGE SCALE GENOMIC DNA]</scope>
    <source>
        <strain evidence="5 6">CBS 101889</strain>
    </source>
</reference>
<comment type="similarity">
    <text evidence="2">Belongs to the class I-like SAM-binding methyltransferase superfamily. TRM5/TYW2 family.</text>
</comment>
<dbReference type="GO" id="GO:0005737">
    <property type="term" value="C:cytoplasm"/>
    <property type="evidence" value="ECO:0007669"/>
    <property type="project" value="UniProtKB-SubCell"/>
</dbReference>
<keyword evidence="6" id="KW-1185">Reference proteome</keyword>
<dbReference type="InterPro" id="IPR029063">
    <property type="entry name" value="SAM-dependent_MTases_sf"/>
</dbReference>
<accession>A0A395I1R2</accession>
<dbReference type="PANTHER" id="PTHR23245:SF25">
    <property type="entry name" value="TRNA WYBUTOSINE-SYNTHESIZING PROTEIN 2 HOMOLOG"/>
    <property type="match status" value="1"/>
</dbReference>
<comment type="function">
    <text evidence="2">S-adenosyl-L-methionine-dependent transferase that acts as a component of the wybutosine biosynthesis pathway. Wybutosine is a hyper modified guanosine with a tricyclic base found at the 3'-position adjacent to the anticodon of eukaryotic phenylalanine tRNA. Catalyzes the transfer of the alpha-amino-alpha-carboxypropyl (acp) group from S-adenosyl-L-methionine to the C-7 position of 4-demethylwyosine (imG-14) to produce wybutosine-86.</text>
</comment>
<evidence type="ECO:0000259" key="4">
    <source>
        <dbReference type="PROSITE" id="PS51684"/>
    </source>
</evidence>
<proteinExistence type="inferred from homology"/>
<dbReference type="RefSeq" id="XP_025553164.1">
    <property type="nucleotide sequence ID" value="XM_025690299.1"/>
</dbReference>
<evidence type="ECO:0000313" key="5">
    <source>
        <dbReference type="EMBL" id="RAL14010.1"/>
    </source>
</evidence>
<dbReference type="STRING" id="1450537.A0A395I1R2"/>
<dbReference type="OrthoDB" id="2387925at2759"/>
<dbReference type="PIRSF" id="PIRSF038972">
    <property type="entry name" value="Trm12"/>
    <property type="match status" value="1"/>
</dbReference>
<dbReference type="UniPathway" id="UPA00375"/>
<keyword evidence="2" id="KW-0963">Cytoplasm</keyword>
<sequence>MPPEPQGSAHEATSSPAPVSKPTSTSTSTSTPTPAPNPSSTPHHPRKPKKPTLNPLHQGIQTFMTQHMPHQTDLLSETSLPKRFTIHEPLLLLPVNALTTPPAWHAFYAALTAPQRNTLFTTILQSFSRYNLTHVAMNAPIAPTDPVSGTENRIRSPGGLIPLYGDFGPLPSPSVSSSQGEGEGEEETLVTRPSPEDLEQAFWVRTVQNHGIVQIWAPLYTMFSRGNITEKARILGAEFEGLSEAQLGGQGVQEISVVDMYAGIGYFVYSYLRRGVKRVWGFEINGWSVEGLRRGCIENGWGCRVFQVDGDDGSLLGGCTVRDVVDALKGHDDVRVVVFHGDNRFAARILGEVRRCMGEEWARVRHVNLGLLPSSQAAYGNACAILDADMGGWAHVHENVDVRRIEEKRDEVTAQLGRLRADVLGVGSASVAAVAAECHHVEQVKTYAPGVMHCVFDVRLASRGEMTASNPS</sequence>
<dbReference type="Proteomes" id="UP000248961">
    <property type="component" value="Unassembled WGS sequence"/>
</dbReference>
<dbReference type="GO" id="GO:0008175">
    <property type="term" value="F:tRNA methyltransferase activity"/>
    <property type="evidence" value="ECO:0007669"/>
    <property type="project" value="TreeGrafter"/>
</dbReference>
<dbReference type="GO" id="GO:0102522">
    <property type="term" value="F:tRNA 4-demethylwyosine alpha-amino-alpha-carboxypropyltransferase activity"/>
    <property type="evidence" value="ECO:0007669"/>
    <property type="project" value="UniProtKB-EC"/>
</dbReference>
<keyword evidence="2" id="KW-0808">Transferase</keyword>
<feature type="compositionally biased region" description="Low complexity" evidence="3">
    <location>
        <begin position="12"/>
        <end position="32"/>
    </location>
</feature>
<evidence type="ECO:0000313" key="6">
    <source>
        <dbReference type="Proteomes" id="UP000248961"/>
    </source>
</evidence>
<dbReference type="SUPFAM" id="SSF53335">
    <property type="entry name" value="S-adenosyl-L-methionine-dependent methyltransferases"/>
    <property type="match status" value="1"/>
</dbReference>
<dbReference type="AlphaFoldDB" id="A0A395I1R2"/>
<dbReference type="GO" id="GO:0008757">
    <property type="term" value="F:S-adenosylmethionine-dependent methyltransferase activity"/>
    <property type="evidence" value="ECO:0007669"/>
    <property type="project" value="InterPro"/>
</dbReference>
<dbReference type="VEuPathDB" id="FungiDB:BO97DRAFT_17052"/>